<dbReference type="Proteomes" id="UP001055219">
    <property type="component" value="Unassembled WGS sequence"/>
</dbReference>
<dbReference type="GeneID" id="75827736"/>
<organism evidence="3 4">
    <name type="scientific">Emericellopsis cladophorae</name>
    <dbReference type="NCBI Taxonomy" id="2686198"/>
    <lineage>
        <taxon>Eukaryota</taxon>
        <taxon>Fungi</taxon>
        <taxon>Dikarya</taxon>
        <taxon>Ascomycota</taxon>
        <taxon>Pezizomycotina</taxon>
        <taxon>Sordariomycetes</taxon>
        <taxon>Hypocreomycetidae</taxon>
        <taxon>Hypocreales</taxon>
        <taxon>Bionectriaceae</taxon>
        <taxon>Emericellopsis</taxon>
    </lineage>
</organism>
<reference evidence="3" key="1">
    <citation type="journal article" date="2021" name="J Fungi (Basel)">
        <title>Genomic and Metabolomic Analyses of the Marine Fungus Emericellopsis cladophorae: Insights into Saltwater Adaptability Mechanisms and Its Biosynthetic Potential.</title>
        <authorList>
            <person name="Goncalves M.F.M."/>
            <person name="Hilario S."/>
            <person name="Van de Peer Y."/>
            <person name="Esteves A.C."/>
            <person name="Alves A."/>
        </authorList>
    </citation>
    <scope>NUCLEOTIDE SEQUENCE</scope>
    <source>
        <strain evidence="3">MUM 19.33</strain>
    </source>
</reference>
<evidence type="ECO:0000313" key="4">
    <source>
        <dbReference type="Proteomes" id="UP001055219"/>
    </source>
</evidence>
<protein>
    <submittedName>
        <fullName evidence="3">Uncharacterized protein</fullName>
    </submittedName>
</protein>
<evidence type="ECO:0000256" key="1">
    <source>
        <dbReference type="SAM" id="Coils"/>
    </source>
</evidence>
<dbReference type="AlphaFoldDB" id="A0A9P9Y021"/>
<proteinExistence type="predicted"/>
<feature type="compositionally biased region" description="Polar residues" evidence="2">
    <location>
        <begin position="231"/>
        <end position="244"/>
    </location>
</feature>
<reference evidence="3" key="2">
    <citation type="submission" date="2022-07" db="EMBL/GenBank/DDBJ databases">
        <authorList>
            <person name="Goncalves M.F.M."/>
            <person name="Hilario S."/>
            <person name="Van De Peer Y."/>
            <person name="Esteves A.C."/>
            <person name="Alves A."/>
        </authorList>
    </citation>
    <scope>NUCLEOTIDE SEQUENCE</scope>
    <source>
        <strain evidence="3">MUM 19.33</strain>
    </source>
</reference>
<dbReference type="RefSeq" id="XP_051361569.1">
    <property type="nucleotide sequence ID" value="XM_051507275.1"/>
</dbReference>
<sequence length="276" mass="31017">MPLFSQSARGARDDPLDRESRSPEWWGQAHYVPHSGDPERLFIFAEPSHMTKEEEEAILAVWNKETSAPGAEDAKGLAFDLRPSNTVDQKAAAQINELRRKGEQITPEVEGMIRSHYTKNCGLLESLRHYCQEKEFVPVDYLNELVLMNERLIVECAKQGARAHEPIVRNQAPDLPPQRNQLKIENQQLKTQIELLRQRVEDFQRKENRCRGSSRPPRVGGIYSSAHPSLHVSNASGSTPSSQISDRERTESQGAPQITGDDNDNWGTTVVGGDDA</sequence>
<comment type="caution">
    <text evidence="3">The sequence shown here is derived from an EMBL/GenBank/DDBJ whole genome shotgun (WGS) entry which is preliminary data.</text>
</comment>
<keyword evidence="4" id="KW-1185">Reference proteome</keyword>
<keyword evidence="1" id="KW-0175">Coiled coil</keyword>
<evidence type="ECO:0000256" key="2">
    <source>
        <dbReference type="SAM" id="MobiDB-lite"/>
    </source>
</evidence>
<dbReference type="OrthoDB" id="5091933at2759"/>
<name>A0A9P9Y021_9HYPO</name>
<dbReference type="EMBL" id="JAGIXG020000029">
    <property type="protein sequence ID" value="KAI6780713.1"/>
    <property type="molecule type" value="Genomic_DNA"/>
</dbReference>
<feature type="coiled-coil region" evidence="1">
    <location>
        <begin position="179"/>
        <end position="206"/>
    </location>
</feature>
<feature type="region of interest" description="Disordered" evidence="2">
    <location>
        <begin position="206"/>
        <end position="276"/>
    </location>
</feature>
<gene>
    <name evidence="3" type="ORF">J7T54_001217</name>
</gene>
<feature type="region of interest" description="Disordered" evidence="2">
    <location>
        <begin position="1"/>
        <end position="22"/>
    </location>
</feature>
<evidence type="ECO:0000313" key="3">
    <source>
        <dbReference type="EMBL" id="KAI6780713.1"/>
    </source>
</evidence>
<feature type="compositionally biased region" description="Basic and acidic residues" evidence="2">
    <location>
        <begin position="10"/>
        <end position="22"/>
    </location>
</feature>
<accession>A0A9P9Y021</accession>